<name>A0A2C6KQB0_9APIC</name>
<dbReference type="VEuPathDB" id="ToxoDB:CSUI_007626"/>
<keyword evidence="2" id="KW-1185">Reference proteome</keyword>
<feature type="non-terminal residue" evidence="1">
    <location>
        <position position="52"/>
    </location>
</feature>
<evidence type="ECO:0000313" key="2">
    <source>
        <dbReference type="Proteomes" id="UP000221165"/>
    </source>
</evidence>
<accession>A0A2C6KQB0</accession>
<feature type="non-terminal residue" evidence="1">
    <location>
        <position position="1"/>
    </location>
</feature>
<dbReference type="GeneID" id="94430982"/>
<proteinExistence type="predicted"/>
<dbReference type="EMBL" id="MIGC01004075">
    <property type="protein sequence ID" value="PHJ18546.1"/>
    <property type="molecule type" value="Genomic_DNA"/>
</dbReference>
<reference evidence="1 2" key="1">
    <citation type="journal article" date="2017" name="Int. J. Parasitol.">
        <title>The genome of the protozoan parasite Cystoisospora suis and a reverse vaccinology approach to identify vaccine candidates.</title>
        <authorList>
            <person name="Palmieri N."/>
            <person name="Shrestha A."/>
            <person name="Ruttkowski B."/>
            <person name="Beck T."/>
            <person name="Vogl C."/>
            <person name="Tomley F."/>
            <person name="Blake D.P."/>
            <person name="Joachim A."/>
        </authorList>
    </citation>
    <scope>NUCLEOTIDE SEQUENCE [LARGE SCALE GENOMIC DNA]</scope>
    <source>
        <strain evidence="1 2">Wien I</strain>
    </source>
</reference>
<dbReference type="RefSeq" id="XP_067920252.1">
    <property type="nucleotide sequence ID" value="XM_068067771.1"/>
</dbReference>
<gene>
    <name evidence="1" type="ORF">CSUI_007626</name>
</gene>
<dbReference type="AlphaFoldDB" id="A0A2C6KQB0"/>
<protein>
    <submittedName>
        <fullName evidence="1">Uncharacterized protein</fullName>
    </submittedName>
</protein>
<sequence length="52" mass="5971">RKWRHFCFTKNRVSDGKSKWNIALCSFCCGVCTPKWGVCTHGGCHAWELLPD</sequence>
<comment type="caution">
    <text evidence="1">The sequence shown here is derived from an EMBL/GenBank/DDBJ whole genome shotgun (WGS) entry which is preliminary data.</text>
</comment>
<dbReference type="Proteomes" id="UP000221165">
    <property type="component" value="Unassembled WGS sequence"/>
</dbReference>
<organism evidence="1 2">
    <name type="scientific">Cystoisospora suis</name>
    <dbReference type="NCBI Taxonomy" id="483139"/>
    <lineage>
        <taxon>Eukaryota</taxon>
        <taxon>Sar</taxon>
        <taxon>Alveolata</taxon>
        <taxon>Apicomplexa</taxon>
        <taxon>Conoidasida</taxon>
        <taxon>Coccidia</taxon>
        <taxon>Eucoccidiorida</taxon>
        <taxon>Eimeriorina</taxon>
        <taxon>Sarcocystidae</taxon>
        <taxon>Cystoisospora</taxon>
    </lineage>
</organism>
<evidence type="ECO:0000313" key="1">
    <source>
        <dbReference type="EMBL" id="PHJ18546.1"/>
    </source>
</evidence>